<dbReference type="Gene3D" id="1.10.260.40">
    <property type="entry name" value="lambda repressor-like DNA-binding domains"/>
    <property type="match status" value="1"/>
</dbReference>
<dbReference type="GO" id="GO:0003677">
    <property type="term" value="F:DNA binding"/>
    <property type="evidence" value="ECO:0007669"/>
    <property type="project" value="InterPro"/>
</dbReference>
<accession>A0A081RY64</accession>
<dbReference type="SUPFAM" id="SSF47413">
    <property type="entry name" value="lambda repressor-like DNA-binding domains"/>
    <property type="match status" value="1"/>
</dbReference>
<proteinExistence type="predicted"/>
<dbReference type="EMBL" id="JGVH01000026">
    <property type="protein sequence ID" value="KER03617.1"/>
    <property type="molecule type" value="Genomic_DNA"/>
</dbReference>
<dbReference type="AlphaFoldDB" id="A0A081RY64"/>
<evidence type="ECO:0000313" key="2">
    <source>
        <dbReference type="EMBL" id="KER03617.1"/>
    </source>
</evidence>
<evidence type="ECO:0000259" key="1">
    <source>
        <dbReference type="PROSITE" id="PS50943"/>
    </source>
</evidence>
<dbReference type="PATRIC" id="fig|1393735.3.peg.1774"/>
<dbReference type="CDD" id="cd00093">
    <property type="entry name" value="HTH_XRE"/>
    <property type="match status" value="1"/>
</dbReference>
<reference evidence="2 3" key="1">
    <citation type="submission" date="2014-03" db="EMBL/GenBank/DDBJ databases">
        <title>Draft Genome of Photorhabdus temperata Meg1.</title>
        <authorList>
            <person name="Hurst S.G.IV."/>
            <person name="Morris K."/>
            <person name="Thomas K."/>
            <person name="Tisa L.S."/>
        </authorList>
    </citation>
    <scope>NUCLEOTIDE SEQUENCE [LARGE SCALE GENOMIC DNA]</scope>
    <source>
        <strain evidence="2 3">Meg1</strain>
    </source>
</reference>
<sequence length="99" mass="11025">MATYRELLAKESPEMQARVAERVEETSIQIALSQLRDELKISQTELAAVMGVKQPSVARMEQADNDPRLSTLKRYVKALGGELSLDVTLPTGKRVAFHL</sequence>
<comment type="caution">
    <text evidence="2">The sequence shown here is derived from an EMBL/GenBank/DDBJ whole genome shotgun (WGS) entry which is preliminary data.</text>
</comment>
<dbReference type="RefSeq" id="WP_021324371.1">
    <property type="nucleotide sequence ID" value="NZ_CAWLUD010000026.1"/>
</dbReference>
<feature type="domain" description="HTH cro/C1-type" evidence="1">
    <location>
        <begin position="32"/>
        <end position="87"/>
    </location>
</feature>
<dbReference type="PROSITE" id="PS50943">
    <property type="entry name" value="HTH_CROC1"/>
    <property type="match status" value="1"/>
</dbReference>
<dbReference type="InterPro" id="IPR001387">
    <property type="entry name" value="Cro/C1-type_HTH"/>
</dbReference>
<dbReference type="SMART" id="SM00530">
    <property type="entry name" value="HTH_XRE"/>
    <property type="match status" value="1"/>
</dbReference>
<dbReference type="Proteomes" id="UP000028002">
    <property type="component" value="Unassembled WGS sequence"/>
</dbReference>
<evidence type="ECO:0000313" key="3">
    <source>
        <dbReference type="Proteomes" id="UP000028002"/>
    </source>
</evidence>
<dbReference type="Pfam" id="PF01381">
    <property type="entry name" value="HTH_3"/>
    <property type="match status" value="1"/>
</dbReference>
<dbReference type="InterPro" id="IPR010982">
    <property type="entry name" value="Lambda_DNA-bd_dom_sf"/>
</dbReference>
<organism evidence="2 3">
    <name type="scientific">Photorhabdus temperata subsp. temperata Meg1</name>
    <dbReference type="NCBI Taxonomy" id="1393735"/>
    <lineage>
        <taxon>Bacteria</taxon>
        <taxon>Pseudomonadati</taxon>
        <taxon>Pseudomonadota</taxon>
        <taxon>Gammaproteobacteria</taxon>
        <taxon>Enterobacterales</taxon>
        <taxon>Morganellaceae</taxon>
        <taxon>Photorhabdus</taxon>
    </lineage>
</organism>
<gene>
    <name evidence="2" type="ORF">MEG1DRAFT_01722</name>
</gene>
<name>A0A081RY64_PHOTE</name>
<protein>
    <submittedName>
        <fullName evidence="2">Putative transcriptional regulator</fullName>
    </submittedName>
</protein>